<dbReference type="Proteomes" id="UP000030003">
    <property type="component" value="Unassembled WGS sequence"/>
</dbReference>
<feature type="signal peptide" evidence="2">
    <location>
        <begin position="1"/>
        <end position="20"/>
    </location>
</feature>
<accession>A0A0A0MAC7</accession>
<comment type="caution">
    <text evidence="3">The sequence shown here is derived from an EMBL/GenBank/DDBJ whole genome shotgun (WGS) entry which is preliminary data.</text>
</comment>
<organism evidence="3 4">
    <name type="scientific">Lysobacter defluvii IMMIB APB-9 = DSM 18482</name>
    <dbReference type="NCBI Taxonomy" id="1385515"/>
    <lineage>
        <taxon>Bacteria</taxon>
        <taxon>Pseudomonadati</taxon>
        <taxon>Pseudomonadota</taxon>
        <taxon>Gammaproteobacteria</taxon>
        <taxon>Lysobacterales</taxon>
        <taxon>Lysobacteraceae</taxon>
        <taxon>Novilysobacter</taxon>
    </lineage>
</organism>
<sequence>MNRLSIPTLAIALTGTLALAACADNSVETAADDQPLPATTAAADPSINDDSRMQDDAYDRAGRDDTRTMGNVNDPYADPLEQDAERIGDRMEDAAEEVEQEIEEADRELRDNN</sequence>
<name>A0A0A0MAC7_9GAMM</name>
<keyword evidence="2" id="KW-0732">Signal</keyword>
<evidence type="ECO:0008006" key="5">
    <source>
        <dbReference type="Google" id="ProtNLM"/>
    </source>
</evidence>
<evidence type="ECO:0000256" key="1">
    <source>
        <dbReference type="SAM" id="MobiDB-lite"/>
    </source>
</evidence>
<dbReference type="PROSITE" id="PS51257">
    <property type="entry name" value="PROKAR_LIPOPROTEIN"/>
    <property type="match status" value="1"/>
</dbReference>
<gene>
    <name evidence="3" type="ORF">N791_12765</name>
</gene>
<dbReference type="EMBL" id="AVBH01000038">
    <property type="protein sequence ID" value="KGO98982.1"/>
    <property type="molecule type" value="Genomic_DNA"/>
</dbReference>
<feature type="compositionally biased region" description="Acidic residues" evidence="1">
    <location>
        <begin position="94"/>
        <end position="106"/>
    </location>
</feature>
<feature type="region of interest" description="Disordered" evidence="1">
    <location>
        <begin position="28"/>
        <end position="113"/>
    </location>
</feature>
<keyword evidence="4" id="KW-1185">Reference proteome</keyword>
<dbReference type="RefSeq" id="WP_027069972.1">
    <property type="nucleotide sequence ID" value="NZ_AUHT01000008.1"/>
</dbReference>
<evidence type="ECO:0000313" key="3">
    <source>
        <dbReference type="EMBL" id="KGO98982.1"/>
    </source>
</evidence>
<dbReference type="STRING" id="1385515.GCA_000423325_01636"/>
<proteinExistence type="predicted"/>
<feature type="chain" id="PRO_5005417915" description="Lipoprotein" evidence="2">
    <location>
        <begin position="21"/>
        <end position="113"/>
    </location>
</feature>
<feature type="compositionally biased region" description="Basic and acidic residues" evidence="1">
    <location>
        <begin position="83"/>
        <end position="93"/>
    </location>
</feature>
<feature type="compositionally biased region" description="Basic and acidic residues" evidence="1">
    <location>
        <begin position="49"/>
        <end position="67"/>
    </location>
</feature>
<reference evidence="3 4" key="1">
    <citation type="submission" date="2013-08" db="EMBL/GenBank/DDBJ databases">
        <title>Genomic analysis of Lysobacter defluvii.</title>
        <authorList>
            <person name="Wang Q."/>
            <person name="Wang G."/>
        </authorList>
    </citation>
    <scope>NUCLEOTIDE SEQUENCE [LARGE SCALE GENOMIC DNA]</scope>
    <source>
        <strain evidence="3 4">IMMIB APB-9</strain>
    </source>
</reference>
<evidence type="ECO:0000313" key="4">
    <source>
        <dbReference type="Proteomes" id="UP000030003"/>
    </source>
</evidence>
<dbReference type="AlphaFoldDB" id="A0A0A0MAC7"/>
<protein>
    <recommendedName>
        <fullName evidence="5">Lipoprotein</fullName>
    </recommendedName>
</protein>
<evidence type="ECO:0000256" key="2">
    <source>
        <dbReference type="SAM" id="SignalP"/>
    </source>
</evidence>